<protein>
    <recommendedName>
        <fullName evidence="4">PepSY domain-containing protein</fullName>
    </recommendedName>
</protein>
<evidence type="ECO:0000313" key="3">
    <source>
        <dbReference type="Proteomes" id="UP000430272"/>
    </source>
</evidence>
<accession>A0A844Y7I6</accession>
<dbReference type="AlphaFoldDB" id="A0A844Y7I6"/>
<comment type="caution">
    <text evidence="2">The sequence shown here is derived from an EMBL/GenBank/DDBJ whole genome shotgun (WGS) entry which is preliminary data.</text>
</comment>
<dbReference type="RefSeq" id="WP_160659900.1">
    <property type="nucleotide sequence ID" value="NZ_BAABDV010000001.1"/>
</dbReference>
<dbReference type="EMBL" id="WTYD01000001">
    <property type="protein sequence ID" value="MXO52998.1"/>
    <property type="molecule type" value="Genomic_DNA"/>
</dbReference>
<reference evidence="2 3" key="1">
    <citation type="submission" date="2019-12" db="EMBL/GenBank/DDBJ databases">
        <title>Genomic-based taxomic classification of the family Erythrobacteraceae.</title>
        <authorList>
            <person name="Xu L."/>
        </authorList>
    </citation>
    <scope>NUCLEOTIDE SEQUENCE [LARGE SCALE GENOMIC DNA]</scope>
    <source>
        <strain evidence="2 3">JCM 17468</strain>
    </source>
</reference>
<feature type="transmembrane region" description="Helical" evidence="1">
    <location>
        <begin position="12"/>
        <end position="31"/>
    </location>
</feature>
<proteinExistence type="predicted"/>
<evidence type="ECO:0000313" key="2">
    <source>
        <dbReference type="EMBL" id="MXO52998.1"/>
    </source>
</evidence>
<keyword evidence="3" id="KW-1185">Reference proteome</keyword>
<sequence>MMRRLAKWHIWLGWLVGVPLVMWTLTGLVMVSRPIETVRGDHLRADMSAVDESLPAGLALPAALDLSGGDIERIEIASPDGVPLVWATREDGSVQRYDARTGRALPRLTMREAQGIAVAGTAIDGQASAPPPPAQFFEADAVPFDFRRPMPVWQVAMADGTHVYVGADTARIEAVRTRWWRLFDVMWGLHIMDLEAREDTSHPILIAFAALSLIGSLVGCVLLFRRRKARIKVPRG</sequence>
<evidence type="ECO:0008006" key="4">
    <source>
        <dbReference type="Google" id="ProtNLM"/>
    </source>
</evidence>
<keyword evidence="1" id="KW-1133">Transmembrane helix</keyword>
<dbReference type="Pfam" id="PF03929">
    <property type="entry name" value="PepSY_TM"/>
    <property type="match status" value="1"/>
</dbReference>
<dbReference type="InterPro" id="IPR005625">
    <property type="entry name" value="PepSY-ass_TM"/>
</dbReference>
<organism evidence="2 3">
    <name type="scientific">Qipengyuania pelagi</name>
    <dbReference type="NCBI Taxonomy" id="994320"/>
    <lineage>
        <taxon>Bacteria</taxon>
        <taxon>Pseudomonadati</taxon>
        <taxon>Pseudomonadota</taxon>
        <taxon>Alphaproteobacteria</taxon>
        <taxon>Sphingomonadales</taxon>
        <taxon>Erythrobacteraceae</taxon>
        <taxon>Qipengyuania</taxon>
    </lineage>
</organism>
<name>A0A844Y7I6_9SPHN</name>
<keyword evidence="1" id="KW-0812">Transmembrane</keyword>
<gene>
    <name evidence="2" type="ORF">GRI47_03105</name>
</gene>
<dbReference type="Proteomes" id="UP000430272">
    <property type="component" value="Unassembled WGS sequence"/>
</dbReference>
<dbReference type="OrthoDB" id="9806195at2"/>
<feature type="transmembrane region" description="Helical" evidence="1">
    <location>
        <begin position="204"/>
        <end position="224"/>
    </location>
</feature>
<evidence type="ECO:0000256" key="1">
    <source>
        <dbReference type="SAM" id="Phobius"/>
    </source>
</evidence>
<keyword evidence="1" id="KW-0472">Membrane</keyword>